<accession>A0AA88XM36</accession>
<dbReference type="CDD" id="cd00063">
    <property type="entry name" value="FN3"/>
    <property type="match status" value="2"/>
</dbReference>
<dbReference type="SMART" id="SM00409">
    <property type="entry name" value="IG"/>
    <property type="match status" value="8"/>
</dbReference>
<feature type="compositionally biased region" description="Polar residues" evidence="5">
    <location>
        <begin position="1150"/>
        <end position="1162"/>
    </location>
</feature>
<feature type="region of interest" description="Disordered" evidence="5">
    <location>
        <begin position="1"/>
        <end position="43"/>
    </location>
</feature>
<dbReference type="Pfam" id="PF13895">
    <property type="entry name" value="Ig_2"/>
    <property type="match status" value="1"/>
</dbReference>
<evidence type="ECO:0000256" key="3">
    <source>
        <dbReference type="ARBA" id="ARBA00023319"/>
    </source>
</evidence>
<feature type="coiled-coil region" evidence="4">
    <location>
        <begin position="457"/>
        <end position="536"/>
    </location>
</feature>
<feature type="domain" description="Ig-like" evidence="6">
    <location>
        <begin position="1679"/>
        <end position="1785"/>
    </location>
</feature>
<dbReference type="FunFam" id="2.60.40.10:FF:000107">
    <property type="entry name" value="Myosin, light chain kinase a"/>
    <property type="match status" value="1"/>
</dbReference>
<dbReference type="InterPro" id="IPR013098">
    <property type="entry name" value="Ig_I-set"/>
</dbReference>
<feature type="domain" description="Fibronectin type-III" evidence="7">
    <location>
        <begin position="2260"/>
        <end position="2305"/>
    </location>
</feature>
<dbReference type="Pfam" id="PF13927">
    <property type="entry name" value="Ig_3"/>
    <property type="match status" value="4"/>
</dbReference>
<feature type="domain" description="Ig-like" evidence="6">
    <location>
        <begin position="1597"/>
        <end position="1671"/>
    </location>
</feature>
<dbReference type="EMBL" id="VSWD01000011">
    <property type="protein sequence ID" value="KAK3087955.1"/>
    <property type="molecule type" value="Genomic_DNA"/>
</dbReference>
<evidence type="ECO:0000256" key="4">
    <source>
        <dbReference type="SAM" id="Coils"/>
    </source>
</evidence>
<dbReference type="SMART" id="SM00408">
    <property type="entry name" value="IGc2"/>
    <property type="match status" value="8"/>
</dbReference>
<feature type="compositionally biased region" description="Polar residues" evidence="5">
    <location>
        <begin position="608"/>
        <end position="619"/>
    </location>
</feature>
<sequence>MKRGKRKKSLGNERKSKGSKNEIVMLSGDREQEPETSSPKRHEAPDYLSQLSLEILCKIFNYLPIRYVMRLDCMSTKMREAVTLHLRVRRSIDLSEHKLYGWMSVKMTDSALYNLLSRCRDLELLYGFHPPQVSNRRRRGHNLLSIPGIVESLNLCKRLRGIELSNIQLRWVQLTSPHPFKDFAAPNLQTFVMSHCAGPNNALKYVPLLANLAAARHLMRLDFIGVPYLGGLIHHIVQDGWAMGAFRSLRCVRFGTCKHALETDLGCLAITASDRLEEISIQPSLSRDSLFLALQLADVCFPLFERLHLGFVDSFPEPGTWTNAQLQALGLSETIESPALITDIGMRAVGGCFPYMKQLEIFNSPYIHDPTTWFTPGQSAWGRLTDLTLICCHTLKLREFCEFVSLLPVLTSLQLESMFREPPKGCSRVGLSAGTGMGLTSSMIFNQHLNTNNATNNNQQQNAVNNQQQNAANNNQQQNAVNNQHQNAANNNQQQNAANNQEQNAINNNQQQNSVNDNHQQNAVNLQHQNAANNQEQIAINNQHQNAENHNQQQISMHNNEQSNIGNQQQNVINNQDSNILSDVEQENVANTHQKENDGNEHQHNVINSSQQQCAVSENNRQKSRNMDAPEKVKNLNIKSELTDSECMKTDSHKCNSVNNDADKDSLHVHSDNKDIGNKRHTEGSLIHCQKYNKVFDARSLTNKPLTNSESENLCKVNQEGSSVSNSDVKFDQDKDKVSKNGSMSLSDTTASSTCTKDATSSAGFVVIENDPLDISDVCMPSRHLNETDDKYRFDTESTVSNDGNFQQSTFTKEKPVNFVNIRGSHFVFDTSKEDIISQIISAAEISQICVPSDSCSTFSGSVVNCLKSNDSYNDDEQAGSSKTVSVNENKKSDKIERVENGHVYETRKNSNRKDESQGSSNGLPTRKTMSNVKVTPVTCTSIKYVEPTRYSRFAGLFDEDSEDERSPPQRPRRSPPVTRSRSLETASGSRSSVTRNKKTSIPKTESKVTDANNPKGKSKVKSNLKNSTEEQCCNCEKIPDQMVTRGKSLYGKKKGLKRKSVPNVCSCKCNTTQKNTNMGDNSVIDSEGDCSYSKKGRNENSTSYPTTHKTAKVKDTCNNVRSESTCKSNKEYYNESKKVQTQTREEESSTAGNVTYSSKGTQVKPVDIPKTLIKSEESAVKFGNTKRKGGRRKSYCGPKHNMCDKMTSTHDPVVEHDFEQVLHIKSKTLTSLSISMVGVTDIILDNCIELSRVTGHACRVLKKVSITNSSKLKLCDFTHCAKLDETYLSMQVATQEPNRNKVVYLRPMHQIDRHLLERSLFSSKNVNYSLCVIYDYSKLPGETRENKTRVATWGDFFSSINLDLLEESDFLERSSADWTPRYPWGRQIYTMNVFSHSPETLVATLRDDVVFHCSAYDDVNFNRSLTYIWYLNAGPLPNKSAVFANHSLLVQDVQREDVGNYTCVVYTGDGTTPLAISPSATIILSYINSFVIHPKSVNVTEGETISLECVTGESAPPPTVGWQKNAFKFTQGSQYNSTFKSSVPSELVQQTSMKLVMVAHPSQNGMYRCVARNPMLNIEVRSMEASIHVRALETAPYLNVTLYQPNILAPKGSNLLLPCPISGYPHPQVTWYQDNQPLSSDLAFMYPNGTLYFVGLRAEYESFYFCEGSNRLGNYTSPEIVLQLAYIDLEFQREPDPVFVVAGQPVTLPCSPPRSYPPANVTWYRNNQPMNISVYSNSLIIVDAPNGVWDLFISNVQKDNEGEYFCVAINSFAIPMSRTSRVATLKVGGAPSFIFPPLDQRVIKGHGMSVQCVVEGDPTPRVTWYLNRVPLDEGPKITTRLNGQELHIRDIDKSFHGTFTCQASNFYGNAEMNAQVFVIVPPVVTDPLPGAEPENYVMKAGQNVTIRCAVYGDPTPNVTWYKDNILLDISGRFYTTSEGLVISNLSSVDTGQYKCLVINEGGSTQAYGNLKVQVTPQFVTVSNSTEVLIGQSLTLVCEVIADPAALVTWLFNNTYNLPLGAFLSSDNSRIMISMLSWQQVGYYTCIASNSVGSISKVIKVSLQVPPDITMVLGNTVVYLNHDTELTCVTSGIPAPDVTWYRNGEPLTSSSDGRVVITTAKHLLLRFVQTVDAGEYTCRASSSVGTTEKAVSLYVVESPLPPLLLNPVTRSSTSVTLTWTPATQRPQTIVDYYTVYLKTRETFDYERLAGNITFGKLSYVVDGLLPGTEYLFKMSATNQAGEGGKSNSRSAKTFDSGPSEPRNVEIIYVNATAIQLQWEVPETTNGVVRKYRIWYKPQTANGGKS</sequence>
<gene>
    <name evidence="8" type="ORF">FSP39_012784</name>
</gene>
<dbReference type="InterPro" id="IPR003599">
    <property type="entry name" value="Ig_sub"/>
</dbReference>
<feature type="domain" description="Ig-like" evidence="6">
    <location>
        <begin position="2067"/>
        <end position="2152"/>
    </location>
</feature>
<evidence type="ECO:0000259" key="7">
    <source>
        <dbReference type="PROSITE" id="PS50853"/>
    </source>
</evidence>
<dbReference type="Pfam" id="PF07679">
    <property type="entry name" value="I-set"/>
    <property type="match status" value="3"/>
</dbReference>
<proteinExistence type="predicted"/>
<dbReference type="Pfam" id="PF00041">
    <property type="entry name" value="fn3"/>
    <property type="match status" value="1"/>
</dbReference>
<dbReference type="PROSITE" id="PS50835">
    <property type="entry name" value="IG_LIKE"/>
    <property type="match status" value="8"/>
</dbReference>
<protein>
    <submittedName>
        <fullName evidence="8">Uncharacterized protein</fullName>
    </submittedName>
</protein>
<dbReference type="InterPro" id="IPR036116">
    <property type="entry name" value="FN3_sf"/>
</dbReference>
<dbReference type="PANTHER" id="PTHR14753:SF3">
    <property type="entry name" value="F-BOX ONLY PROTEIN 38"/>
    <property type="match status" value="1"/>
</dbReference>
<keyword evidence="9" id="KW-1185">Reference proteome</keyword>
<evidence type="ECO:0000313" key="9">
    <source>
        <dbReference type="Proteomes" id="UP001186944"/>
    </source>
</evidence>
<keyword evidence="4" id="KW-0175">Coiled coil</keyword>
<dbReference type="InterPro" id="IPR007110">
    <property type="entry name" value="Ig-like_dom"/>
</dbReference>
<feature type="compositionally biased region" description="Basic and acidic residues" evidence="5">
    <location>
        <begin position="1136"/>
        <end position="1148"/>
    </location>
</feature>
<feature type="region of interest" description="Disordered" evidence="5">
    <location>
        <begin position="957"/>
        <end position="1024"/>
    </location>
</feature>
<comment type="caution">
    <text evidence="8">The sequence shown here is derived from an EMBL/GenBank/DDBJ whole genome shotgun (WGS) entry which is preliminary data.</text>
</comment>
<feature type="compositionally biased region" description="Basic and acidic residues" evidence="5">
    <location>
        <begin position="889"/>
        <end position="917"/>
    </location>
</feature>
<feature type="domain" description="Ig-like" evidence="6">
    <location>
        <begin position="1977"/>
        <end position="2062"/>
    </location>
</feature>
<evidence type="ECO:0000313" key="8">
    <source>
        <dbReference type="EMBL" id="KAK3087955.1"/>
    </source>
</evidence>
<keyword evidence="2" id="KW-1015">Disulfide bond</keyword>
<dbReference type="InterPro" id="IPR003598">
    <property type="entry name" value="Ig_sub2"/>
</dbReference>
<dbReference type="SUPFAM" id="SSF48726">
    <property type="entry name" value="Immunoglobulin"/>
    <property type="match status" value="8"/>
</dbReference>
<feature type="compositionally biased region" description="Polar residues" evidence="5">
    <location>
        <begin position="918"/>
        <end position="933"/>
    </location>
</feature>
<keyword evidence="3" id="KW-0393">Immunoglobulin domain</keyword>
<feature type="domain" description="Ig-like" evidence="6">
    <location>
        <begin position="1399"/>
        <end position="1478"/>
    </location>
</feature>
<feature type="domain" description="Ig-like" evidence="6">
    <location>
        <begin position="1792"/>
        <end position="1878"/>
    </location>
</feature>
<keyword evidence="1" id="KW-0677">Repeat</keyword>
<feature type="domain" description="Fibronectin type-III" evidence="7">
    <location>
        <begin position="2161"/>
        <end position="2256"/>
    </location>
</feature>
<dbReference type="GO" id="GO:0031146">
    <property type="term" value="P:SCF-dependent proteasomal ubiquitin-dependent protein catabolic process"/>
    <property type="evidence" value="ECO:0007669"/>
    <property type="project" value="InterPro"/>
</dbReference>
<evidence type="ECO:0000256" key="2">
    <source>
        <dbReference type="ARBA" id="ARBA00023157"/>
    </source>
</evidence>
<dbReference type="SUPFAM" id="SSF49265">
    <property type="entry name" value="Fibronectin type III"/>
    <property type="match status" value="1"/>
</dbReference>
<feature type="domain" description="Ig-like" evidence="6">
    <location>
        <begin position="1882"/>
        <end position="1976"/>
    </location>
</feature>
<evidence type="ECO:0000259" key="6">
    <source>
        <dbReference type="PROSITE" id="PS50835"/>
    </source>
</evidence>
<name>A0AA88XM36_PINIB</name>
<feature type="compositionally biased region" description="Polar residues" evidence="5">
    <location>
        <begin position="879"/>
        <end position="888"/>
    </location>
</feature>
<dbReference type="InterPro" id="IPR036047">
    <property type="entry name" value="F-box-like_dom_sf"/>
</dbReference>
<dbReference type="GO" id="GO:0070936">
    <property type="term" value="P:protein K48-linked ubiquitination"/>
    <property type="evidence" value="ECO:0007669"/>
    <property type="project" value="TreeGrafter"/>
</dbReference>
<dbReference type="SUPFAM" id="SSF81383">
    <property type="entry name" value="F-box domain"/>
    <property type="match status" value="1"/>
</dbReference>
<reference evidence="8" key="1">
    <citation type="submission" date="2019-08" db="EMBL/GenBank/DDBJ databases">
        <title>The improved chromosome-level genome for the pearl oyster Pinctada fucata martensii using PacBio sequencing and Hi-C.</title>
        <authorList>
            <person name="Zheng Z."/>
        </authorList>
    </citation>
    <scope>NUCLEOTIDE SEQUENCE</scope>
    <source>
        <strain evidence="8">ZZ-2019</strain>
        <tissue evidence="8">Adductor muscle</tissue>
    </source>
</reference>
<feature type="region of interest" description="Disordered" evidence="5">
    <location>
        <begin position="871"/>
        <end position="933"/>
    </location>
</feature>
<organism evidence="8 9">
    <name type="scientific">Pinctada imbricata</name>
    <name type="common">Atlantic pearl-oyster</name>
    <name type="synonym">Pinctada martensii</name>
    <dbReference type="NCBI Taxonomy" id="66713"/>
    <lineage>
        <taxon>Eukaryota</taxon>
        <taxon>Metazoa</taxon>
        <taxon>Spiralia</taxon>
        <taxon>Lophotrochozoa</taxon>
        <taxon>Mollusca</taxon>
        <taxon>Bivalvia</taxon>
        <taxon>Autobranchia</taxon>
        <taxon>Pteriomorphia</taxon>
        <taxon>Pterioida</taxon>
        <taxon>Pterioidea</taxon>
        <taxon>Pteriidae</taxon>
        <taxon>Pinctada</taxon>
    </lineage>
</organism>
<evidence type="ECO:0000256" key="5">
    <source>
        <dbReference type="SAM" id="MobiDB-lite"/>
    </source>
</evidence>
<dbReference type="GO" id="GO:0005737">
    <property type="term" value="C:cytoplasm"/>
    <property type="evidence" value="ECO:0007669"/>
    <property type="project" value="TreeGrafter"/>
</dbReference>
<dbReference type="InterPro" id="IPR013783">
    <property type="entry name" value="Ig-like_fold"/>
</dbReference>
<feature type="region of interest" description="Disordered" evidence="5">
    <location>
        <begin position="608"/>
        <end position="627"/>
    </location>
</feature>
<feature type="compositionally biased region" description="Basic and acidic residues" evidence="5">
    <location>
        <begin position="28"/>
        <end position="43"/>
    </location>
</feature>
<dbReference type="SUPFAM" id="SSF52047">
    <property type="entry name" value="RNI-like"/>
    <property type="match status" value="1"/>
</dbReference>
<dbReference type="InterPro" id="IPR036179">
    <property type="entry name" value="Ig-like_dom_sf"/>
</dbReference>
<feature type="region of interest" description="Disordered" evidence="5">
    <location>
        <begin position="2238"/>
        <end position="2259"/>
    </location>
</feature>
<feature type="compositionally biased region" description="Basic and acidic residues" evidence="5">
    <location>
        <begin position="10"/>
        <end position="20"/>
    </location>
</feature>
<dbReference type="Proteomes" id="UP001186944">
    <property type="component" value="Unassembled WGS sequence"/>
</dbReference>
<evidence type="ECO:0000256" key="1">
    <source>
        <dbReference type="ARBA" id="ARBA00022737"/>
    </source>
</evidence>
<dbReference type="SMART" id="SM00060">
    <property type="entry name" value="FN3"/>
    <property type="match status" value="1"/>
</dbReference>
<dbReference type="PROSITE" id="PS50853">
    <property type="entry name" value="FN3"/>
    <property type="match status" value="2"/>
</dbReference>
<feature type="compositionally biased region" description="Basic and acidic residues" evidence="5">
    <location>
        <begin position="729"/>
        <end position="739"/>
    </location>
</feature>
<dbReference type="PANTHER" id="PTHR14753">
    <property type="entry name" value="F-BOX ONLY PROTEIN 38"/>
    <property type="match status" value="1"/>
</dbReference>
<feature type="compositionally biased region" description="Polar residues" evidence="5">
    <location>
        <begin position="984"/>
        <end position="995"/>
    </location>
</feature>
<dbReference type="InterPro" id="IPR003961">
    <property type="entry name" value="FN3_dom"/>
</dbReference>
<dbReference type="Gene3D" id="2.60.40.10">
    <property type="entry name" value="Immunoglobulins"/>
    <property type="match status" value="10"/>
</dbReference>
<feature type="domain" description="Ig-like" evidence="6">
    <location>
        <begin position="1479"/>
        <end position="1589"/>
    </location>
</feature>
<dbReference type="GO" id="GO:0005634">
    <property type="term" value="C:nucleus"/>
    <property type="evidence" value="ECO:0007669"/>
    <property type="project" value="TreeGrafter"/>
</dbReference>
<feature type="region of interest" description="Disordered" evidence="5">
    <location>
        <begin position="707"/>
        <end position="754"/>
    </location>
</feature>
<dbReference type="CDD" id="cd22107">
    <property type="entry name" value="F-box_FBXO38"/>
    <property type="match status" value="1"/>
</dbReference>
<feature type="compositionally biased region" description="Polar residues" evidence="5">
    <location>
        <begin position="740"/>
        <end position="754"/>
    </location>
</feature>
<feature type="compositionally biased region" description="Polar residues" evidence="5">
    <location>
        <begin position="2238"/>
        <end position="2253"/>
    </location>
</feature>
<feature type="region of interest" description="Disordered" evidence="5">
    <location>
        <begin position="1136"/>
        <end position="1162"/>
    </location>
</feature>
<dbReference type="InterPro" id="IPR042354">
    <property type="entry name" value="FBX38"/>
</dbReference>
<feature type="compositionally biased region" description="Polar residues" evidence="5">
    <location>
        <begin position="719"/>
        <end position="728"/>
    </location>
</feature>
<dbReference type="FunFam" id="2.60.40.10:FF:000032">
    <property type="entry name" value="palladin isoform X1"/>
    <property type="match status" value="2"/>
</dbReference>